<evidence type="ECO:0000256" key="1">
    <source>
        <dbReference type="ARBA" id="ARBA00011955"/>
    </source>
</evidence>
<evidence type="ECO:0000313" key="13">
    <source>
        <dbReference type="EMBL" id="HIV11900.1"/>
    </source>
</evidence>
<evidence type="ECO:0000256" key="10">
    <source>
        <dbReference type="PIRNR" id="PIRNR006268"/>
    </source>
</evidence>
<name>A0A9D1NTR2_9FIRM</name>
<keyword evidence="5 10" id="KW-0479">Metal-binding</keyword>
<evidence type="ECO:0000256" key="3">
    <source>
        <dbReference type="ARBA" id="ARBA00022630"/>
    </source>
</evidence>
<reference evidence="13" key="1">
    <citation type="submission" date="2020-10" db="EMBL/GenBank/DDBJ databases">
        <authorList>
            <person name="Gilroy R."/>
        </authorList>
    </citation>
    <scope>NUCLEOTIDE SEQUENCE</scope>
    <source>
        <strain evidence="13">ChiBcec2-4451</strain>
    </source>
</reference>
<evidence type="ECO:0000256" key="7">
    <source>
        <dbReference type="ARBA" id="ARBA00022842"/>
    </source>
</evidence>
<accession>A0A9D1NTR2</accession>
<dbReference type="EMBL" id="DVON01000038">
    <property type="protein sequence ID" value="HIV11900.1"/>
    <property type="molecule type" value="Genomic_DNA"/>
</dbReference>
<dbReference type="Proteomes" id="UP000886723">
    <property type="component" value="Unassembled WGS sequence"/>
</dbReference>
<dbReference type="PIRSF" id="PIRSF006268">
    <property type="entry name" value="ApbE"/>
    <property type="match status" value="1"/>
</dbReference>
<evidence type="ECO:0000256" key="8">
    <source>
        <dbReference type="ARBA" id="ARBA00031306"/>
    </source>
</evidence>
<evidence type="ECO:0000313" key="14">
    <source>
        <dbReference type="Proteomes" id="UP000886723"/>
    </source>
</evidence>
<evidence type="ECO:0000256" key="11">
    <source>
        <dbReference type="PIRSR" id="PIRSR006268-2"/>
    </source>
</evidence>
<dbReference type="AlphaFoldDB" id="A0A9D1NTR2"/>
<dbReference type="GO" id="GO:0016740">
    <property type="term" value="F:transferase activity"/>
    <property type="evidence" value="ECO:0007669"/>
    <property type="project" value="UniProtKB-UniRule"/>
</dbReference>
<dbReference type="InterPro" id="IPR024932">
    <property type="entry name" value="ApbE"/>
</dbReference>
<organism evidence="13 14">
    <name type="scientific">Candidatus Pullilachnospira stercoravium</name>
    <dbReference type="NCBI Taxonomy" id="2840913"/>
    <lineage>
        <taxon>Bacteria</taxon>
        <taxon>Bacillati</taxon>
        <taxon>Bacillota</taxon>
        <taxon>Clostridia</taxon>
        <taxon>Lachnospirales</taxon>
        <taxon>Lachnospiraceae</taxon>
        <taxon>Lachnospiraceae incertae sedis</taxon>
        <taxon>Candidatus Pullilachnospira</taxon>
    </lineage>
</organism>
<dbReference type="InterPro" id="IPR003374">
    <property type="entry name" value="ApbE-like_sf"/>
</dbReference>
<dbReference type="EC" id="2.7.1.180" evidence="1 10"/>
<feature type="region of interest" description="Disordered" evidence="12">
    <location>
        <begin position="32"/>
        <end position="52"/>
    </location>
</feature>
<reference evidence="13" key="2">
    <citation type="journal article" date="2021" name="PeerJ">
        <title>Extensive microbial diversity within the chicken gut microbiome revealed by metagenomics and culture.</title>
        <authorList>
            <person name="Gilroy R."/>
            <person name="Ravi A."/>
            <person name="Getino M."/>
            <person name="Pursley I."/>
            <person name="Horton D.L."/>
            <person name="Alikhan N.F."/>
            <person name="Baker D."/>
            <person name="Gharbi K."/>
            <person name="Hall N."/>
            <person name="Watson M."/>
            <person name="Adriaenssens E.M."/>
            <person name="Foster-Nyarko E."/>
            <person name="Jarju S."/>
            <person name="Secka A."/>
            <person name="Antonio M."/>
            <person name="Oren A."/>
            <person name="Chaudhuri R.R."/>
            <person name="La Ragione R."/>
            <person name="Hildebrand F."/>
            <person name="Pallen M.J."/>
        </authorList>
    </citation>
    <scope>NUCLEOTIDE SEQUENCE</scope>
    <source>
        <strain evidence="13">ChiBcec2-4451</strain>
    </source>
</reference>
<evidence type="ECO:0000256" key="4">
    <source>
        <dbReference type="ARBA" id="ARBA00022679"/>
    </source>
</evidence>
<evidence type="ECO:0000256" key="5">
    <source>
        <dbReference type="ARBA" id="ARBA00022723"/>
    </source>
</evidence>
<gene>
    <name evidence="13" type="ORF">IAA63_02000</name>
</gene>
<comment type="cofactor">
    <cofactor evidence="11">
        <name>Mg(2+)</name>
        <dbReference type="ChEBI" id="CHEBI:18420"/>
    </cofactor>
    <cofactor evidence="11">
        <name>Mn(2+)</name>
        <dbReference type="ChEBI" id="CHEBI:29035"/>
    </cofactor>
    <text evidence="11">Magnesium. Can also use manganese.</text>
</comment>
<dbReference type="SUPFAM" id="SSF143631">
    <property type="entry name" value="ApbE-like"/>
    <property type="match status" value="1"/>
</dbReference>
<evidence type="ECO:0000256" key="9">
    <source>
        <dbReference type="ARBA" id="ARBA00048540"/>
    </source>
</evidence>
<evidence type="ECO:0000256" key="12">
    <source>
        <dbReference type="SAM" id="MobiDB-lite"/>
    </source>
</evidence>
<feature type="binding site" evidence="11">
    <location>
        <position position="317"/>
    </location>
    <ligand>
        <name>Mg(2+)</name>
        <dbReference type="ChEBI" id="CHEBI:18420"/>
    </ligand>
</feature>
<feature type="binding site" evidence="11">
    <location>
        <position position="199"/>
    </location>
    <ligand>
        <name>Mg(2+)</name>
        <dbReference type="ChEBI" id="CHEBI:18420"/>
    </ligand>
</feature>
<protein>
    <recommendedName>
        <fullName evidence="2 10">FAD:protein FMN transferase</fullName>
        <ecNumber evidence="1 10">2.7.1.180</ecNumber>
    </recommendedName>
    <alternativeName>
        <fullName evidence="8 10">Flavin transferase</fullName>
    </alternativeName>
</protein>
<keyword evidence="4 10" id="KW-0808">Transferase</keyword>
<comment type="catalytic activity">
    <reaction evidence="9 10">
        <text>L-threonyl-[protein] + FAD = FMN-L-threonyl-[protein] + AMP + H(+)</text>
        <dbReference type="Rhea" id="RHEA:36847"/>
        <dbReference type="Rhea" id="RHEA-COMP:11060"/>
        <dbReference type="Rhea" id="RHEA-COMP:11061"/>
        <dbReference type="ChEBI" id="CHEBI:15378"/>
        <dbReference type="ChEBI" id="CHEBI:30013"/>
        <dbReference type="ChEBI" id="CHEBI:57692"/>
        <dbReference type="ChEBI" id="CHEBI:74257"/>
        <dbReference type="ChEBI" id="CHEBI:456215"/>
        <dbReference type="EC" id="2.7.1.180"/>
    </reaction>
</comment>
<dbReference type="Pfam" id="PF02424">
    <property type="entry name" value="ApbE"/>
    <property type="match status" value="1"/>
</dbReference>
<dbReference type="GO" id="GO:0046872">
    <property type="term" value="F:metal ion binding"/>
    <property type="evidence" value="ECO:0007669"/>
    <property type="project" value="UniProtKB-UniRule"/>
</dbReference>
<keyword evidence="3 10" id="KW-0285">Flavoprotein</keyword>
<evidence type="ECO:0000256" key="2">
    <source>
        <dbReference type="ARBA" id="ARBA00016337"/>
    </source>
</evidence>
<feature type="binding site" evidence="11">
    <location>
        <position position="313"/>
    </location>
    <ligand>
        <name>Mg(2+)</name>
        <dbReference type="ChEBI" id="CHEBI:18420"/>
    </ligand>
</feature>
<dbReference type="Gene3D" id="3.10.520.10">
    <property type="entry name" value="ApbE-like domains"/>
    <property type="match status" value="1"/>
</dbReference>
<keyword evidence="6 10" id="KW-0274">FAD</keyword>
<comment type="caution">
    <text evidence="13">The sequence shown here is derived from an EMBL/GenBank/DDBJ whole genome shotgun (WGS) entry which is preliminary data.</text>
</comment>
<evidence type="ECO:0000256" key="6">
    <source>
        <dbReference type="ARBA" id="ARBA00022827"/>
    </source>
</evidence>
<sequence>MTKREKIIAAVFLICVLALFVGAYALRQRGQQDTGSGSSATQSGSGAQASSQEPITETAFKLNTVVTISIYDSQDTSLLDGCMELCDQYEQMFSRTLETSELYRLNHGELADADGVSHLSPELAELIGRGLEYGQLSGGRFDIAIGPVSSLWDFTSDNPSVPEDSLIQAALPLVDYHDVVLDGQDLTFQKEGMQLDLGAIAKGYIADRLKDYLLENGVKSAVINLGGNVLCVGSRPDGTPFRVGLQRPFADRNETIATIEVSDLSVVSSGIYERYFEQDGQLYHHILDPATGYPCENNLVAVTILSEESTDGDGLSTTCFALGLENGMELIESLENVEAMFITEDNELHYSSGFPQG</sequence>
<proteinExistence type="inferred from homology"/>
<dbReference type="PANTHER" id="PTHR30040:SF2">
    <property type="entry name" value="FAD:PROTEIN FMN TRANSFERASE"/>
    <property type="match status" value="1"/>
</dbReference>
<keyword evidence="7 10" id="KW-0460">Magnesium</keyword>
<dbReference type="PANTHER" id="PTHR30040">
    <property type="entry name" value="THIAMINE BIOSYNTHESIS LIPOPROTEIN APBE"/>
    <property type="match status" value="1"/>
</dbReference>
<comment type="similarity">
    <text evidence="10">Belongs to the ApbE family.</text>
</comment>